<reference evidence="1 2" key="1">
    <citation type="submission" date="2024-01" db="EMBL/GenBank/DDBJ databases">
        <title>The complete chloroplast genome sequence of Lithospermum erythrorhizon: insights into the phylogenetic relationship among Boraginaceae species and the maternal lineages of purple gromwells.</title>
        <authorList>
            <person name="Okada T."/>
            <person name="Watanabe K."/>
        </authorList>
    </citation>
    <scope>NUCLEOTIDE SEQUENCE [LARGE SCALE GENOMIC DNA]</scope>
</reference>
<dbReference type="AlphaFoldDB" id="A0AAV3Q0A3"/>
<sequence length="180" mass="19656">MLTRRKIVVQRTVTNNKTEQLCQLDEVQQHPLSDVAKLQGGTNGSISERSFGLDKFCAILWQFAKKKRVHSEQRIVQAQGEGPFVGSHIASIVPGATITNPSKLDVAPALQGADGRMLNPQGTSLNSRFMIEGQDTESIRKTEVTLTNNMGKTTHLHDVQQLFGLHQDVAANTLGGKPDS</sequence>
<evidence type="ECO:0000313" key="1">
    <source>
        <dbReference type="EMBL" id="GAA0156821.1"/>
    </source>
</evidence>
<accession>A0AAV3Q0A3</accession>
<gene>
    <name evidence="1" type="ORF">LIER_38350</name>
</gene>
<keyword evidence="2" id="KW-1185">Reference proteome</keyword>
<comment type="caution">
    <text evidence="1">The sequence shown here is derived from an EMBL/GenBank/DDBJ whole genome shotgun (WGS) entry which is preliminary data.</text>
</comment>
<organism evidence="1 2">
    <name type="scientific">Lithospermum erythrorhizon</name>
    <name type="common">Purple gromwell</name>
    <name type="synonym">Lithospermum officinale var. erythrorhizon</name>
    <dbReference type="NCBI Taxonomy" id="34254"/>
    <lineage>
        <taxon>Eukaryota</taxon>
        <taxon>Viridiplantae</taxon>
        <taxon>Streptophyta</taxon>
        <taxon>Embryophyta</taxon>
        <taxon>Tracheophyta</taxon>
        <taxon>Spermatophyta</taxon>
        <taxon>Magnoliopsida</taxon>
        <taxon>eudicotyledons</taxon>
        <taxon>Gunneridae</taxon>
        <taxon>Pentapetalae</taxon>
        <taxon>asterids</taxon>
        <taxon>lamiids</taxon>
        <taxon>Boraginales</taxon>
        <taxon>Boraginaceae</taxon>
        <taxon>Boraginoideae</taxon>
        <taxon>Lithospermeae</taxon>
        <taxon>Lithospermum</taxon>
    </lineage>
</organism>
<name>A0AAV3Q0A3_LITER</name>
<dbReference type="EMBL" id="BAABME010019322">
    <property type="protein sequence ID" value="GAA0156821.1"/>
    <property type="molecule type" value="Genomic_DNA"/>
</dbReference>
<evidence type="ECO:0000313" key="2">
    <source>
        <dbReference type="Proteomes" id="UP001454036"/>
    </source>
</evidence>
<protein>
    <submittedName>
        <fullName evidence="1">Uncharacterized protein</fullName>
    </submittedName>
</protein>
<proteinExistence type="predicted"/>
<dbReference type="Proteomes" id="UP001454036">
    <property type="component" value="Unassembled WGS sequence"/>
</dbReference>